<gene>
    <name evidence="3" type="ORF">SteCoe_25467</name>
    <name evidence="2" type="ORF">SteCoe_26552</name>
</gene>
<name>A0A1R2BCW6_9CILI</name>
<evidence type="ECO:0000313" key="2">
    <source>
        <dbReference type="EMBL" id="OMJ74510.1"/>
    </source>
</evidence>
<evidence type="ECO:0000259" key="1">
    <source>
        <dbReference type="PROSITE" id="PS50006"/>
    </source>
</evidence>
<protein>
    <recommendedName>
        <fullName evidence="1">FHA domain-containing protein</fullName>
    </recommendedName>
</protein>
<accession>A0A1R2BCW6</accession>
<feature type="domain" description="FHA" evidence="1">
    <location>
        <begin position="223"/>
        <end position="272"/>
    </location>
</feature>
<dbReference type="CDD" id="cd00060">
    <property type="entry name" value="FHA"/>
    <property type="match status" value="2"/>
</dbReference>
<dbReference type="OrthoDB" id="311371at2759"/>
<dbReference type="AlphaFoldDB" id="A0A1R2BCW6"/>
<keyword evidence="4" id="KW-1185">Reference proteome</keyword>
<dbReference type="Gene3D" id="2.60.200.20">
    <property type="match status" value="2"/>
</dbReference>
<dbReference type="SUPFAM" id="SSF49879">
    <property type="entry name" value="SMAD/FHA domain"/>
    <property type="match status" value="2"/>
</dbReference>
<sequence>MFNLKVLMRCCCENSAAEEDKQVKSAKNSKRESIQAKPHIATNLQNAEPKLIEESIVIAAPLPNQEKNIVEYPRLRLKIIESSVIPVGTILKFNATGLEGSKRNKNDYKTFIGSQLVDNGEIINDYVIDEESQGMGKQHLLIKFNPTSSKYLISDLGDGTGTFIKVGSELILKDGFIISFGTSHMKIMSAGSSNLLDKKIVVKFLEGPKINEDFCFQPSDDVILIGRMADCRIRFDDSNLSRYQCNISYHQEKGWLLKDGNGEKKSTNGTWLYVENEFEIYELLIFKAGKTLFESYLE</sequence>
<dbReference type="InterPro" id="IPR000253">
    <property type="entry name" value="FHA_dom"/>
</dbReference>
<dbReference type="InterPro" id="IPR008984">
    <property type="entry name" value="SMAD_FHA_dom_sf"/>
</dbReference>
<evidence type="ECO:0000313" key="3">
    <source>
        <dbReference type="EMBL" id="OMJ75390.1"/>
    </source>
</evidence>
<dbReference type="EMBL" id="MPUH01000746">
    <property type="protein sequence ID" value="OMJ74510.1"/>
    <property type="molecule type" value="Genomic_DNA"/>
</dbReference>
<dbReference type="PROSITE" id="PS50006">
    <property type="entry name" value="FHA_DOMAIN"/>
    <property type="match status" value="1"/>
</dbReference>
<organism evidence="2 4">
    <name type="scientific">Stentor coeruleus</name>
    <dbReference type="NCBI Taxonomy" id="5963"/>
    <lineage>
        <taxon>Eukaryota</taxon>
        <taxon>Sar</taxon>
        <taxon>Alveolata</taxon>
        <taxon>Ciliophora</taxon>
        <taxon>Postciliodesmatophora</taxon>
        <taxon>Heterotrichea</taxon>
        <taxon>Heterotrichida</taxon>
        <taxon>Stentoridae</taxon>
        <taxon>Stentor</taxon>
    </lineage>
</organism>
<dbReference type="EMBL" id="MPUH01000693">
    <property type="protein sequence ID" value="OMJ75390.1"/>
    <property type="molecule type" value="Genomic_DNA"/>
</dbReference>
<proteinExistence type="predicted"/>
<dbReference type="Pfam" id="PF00498">
    <property type="entry name" value="FHA"/>
    <property type="match status" value="2"/>
</dbReference>
<comment type="caution">
    <text evidence="2">The sequence shown here is derived from an EMBL/GenBank/DDBJ whole genome shotgun (WGS) entry which is preliminary data.</text>
</comment>
<evidence type="ECO:0000313" key="4">
    <source>
        <dbReference type="Proteomes" id="UP000187209"/>
    </source>
</evidence>
<dbReference type="Proteomes" id="UP000187209">
    <property type="component" value="Unassembled WGS sequence"/>
</dbReference>
<reference evidence="2 4" key="1">
    <citation type="submission" date="2016-11" db="EMBL/GenBank/DDBJ databases">
        <title>The macronuclear genome of Stentor coeruleus: a giant cell with tiny introns.</title>
        <authorList>
            <person name="Slabodnick M."/>
            <person name="Ruby J.G."/>
            <person name="Reiff S.B."/>
            <person name="Swart E.C."/>
            <person name="Gosai S."/>
            <person name="Prabakaran S."/>
            <person name="Witkowska E."/>
            <person name="Larue G.E."/>
            <person name="Fisher S."/>
            <person name="Freeman R.M."/>
            <person name="Gunawardena J."/>
            <person name="Chu W."/>
            <person name="Stover N.A."/>
            <person name="Gregory B.D."/>
            <person name="Nowacki M."/>
            <person name="Derisi J."/>
            <person name="Roy S.W."/>
            <person name="Marshall W.F."/>
            <person name="Sood P."/>
        </authorList>
    </citation>
    <scope>NUCLEOTIDE SEQUENCE [LARGE SCALE GENOMIC DNA]</scope>
    <source>
        <strain evidence="2">WM001</strain>
    </source>
</reference>